<dbReference type="STRING" id="3708.A0A078FPE0"/>
<name>A0A078FPE0_BRANA</name>
<protein>
    <submittedName>
        <fullName evidence="1">(rape) hypothetical protein</fullName>
    </submittedName>
    <submittedName>
        <fullName evidence="2">BnaA02g11390D protein</fullName>
    </submittedName>
</protein>
<dbReference type="Proteomes" id="UP000028999">
    <property type="component" value="Unassembled WGS sequence"/>
</dbReference>
<evidence type="ECO:0000313" key="1">
    <source>
        <dbReference type="EMBL" id="CAF2138213.1"/>
    </source>
</evidence>
<reference evidence="2 3" key="1">
    <citation type="journal article" date="2014" name="Science">
        <title>Plant genetics. Early allopolyploid evolution in the post-Neolithic Brassica napus oilseed genome.</title>
        <authorList>
            <person name="Chalhoub B."/>
            <person name="Denoeud F."/>
            <person name="Liu S."/>
            <person name="Parkin I.A."/>
            <person name="Tang H."/>
            <person name="Wang X."/>
            <person name="Chiquet J."/>
            <person name="Belcram H."/>
            <person name="Tong C."/>
            <person name="Samans B."/>
            <person name="Correa M."/>
            <person name="Da Silva C."/>
            <person name="Just J."/>
            <person name="Falentin C."/>
            <person name="Koh C.S."/>
            <person name="Le Clainche I."/>
            <person name="Bernard M."/>
            <person name="Bento P."/>
            <person name="Noel B."/>
            <person name="Labadie K."/>
            <person name="Alberti A."/>
            <person name="Charles M."/>
            <person name="Arnaud D."/>
            <person name="Guo H."/>
            <person name="Daviaud C."/>
            <person name="Alamery S."/>
            <person name="Jabbari K."/>
            <person name="Zhao M."/>
            <person name="Edger P.P."/>
            <person name="Chelaifa H."/>
            <person name="Tack D."/>
            <person name="Lassalle G."/>
            <person name="Mestiri I."/>
            <person name="Schnel N."/>
            <person name="Le Paslier M.C."/>
            <person name="Fan G."/>
            <person name="Renault V."/>
            <person name="Bayer P.E."/>
            <person name="Golicz A.A."/>
            <person name="Manoli S."/>
            <person name="Lee T.H."/>
            <person name="Thi V.H."/>
            <person name="Chalabi S."/>
            <person name="Hu Q."/>
            <person name="Fan C."/>
            <person name="Tollenaere R."/>
            <person name="Lu Y."/>
            <person name="Battail C."/>
            <person name="Shen J."/>
            <person name="Sidebottom C.H."/>
            <person name="Wang X."/>
            <person name="Canaguier A."/>
            <person name="Chauveau A."/>
            <person name="Berard A."/>
            <person name="Deniot G."/>
            <person name="Guan M."/>
            <person name="Liu Z."/>
            <person name="Sun F."/>
            <person name="Lim Y.P."/>
            <person name="Lyons E."/>
            <person name="Town C.D."/>
            <person name="Bancroft I."/>
            <person name="Wang X."/>
            <person name="Meng J."/>
            <person name="Ma J."/>
            <person name="Pires J.C."/>
            <person name="King G.J."/>
            <person name="Brunel D."/>
            <person name="Delourme R."/>
            <person name="Renard M."/>
            <person name="Aury J.M."/>
            <person name="Adams K.L."/>
            <person name="Batley J."/>
            <person name="Snowdon R.J."/>
            <person name="Tost J."/>
            <person name="Edwards D."/>
            <person name="Zhou Y."/>
            <person name="Hua W."/>
            <person name="Sharpe A.G."/>
            <person name="Paterson A.H."/>
            <person name="Guan C."/>
            <person name="Wincker P."/>
        </authorList>
    </citation>
    <scope>NUCLEOTIDE SEQUENCE [LARGE SCALE GENOMIC DNA]</scope>
    <source>
        <strain evidence="3">cv. Darmor-bzh</strain>
    </source>
</reference>
<dbReference type="PANTHER" id="PTHR38360">
    <property type="entry name" value="OS03G0120000 PROTEIN"/>
    <property type="match status" value="1"/>
</dbReference>
<dbReference type="AlphaFoldDB" id="A0A078FPE0"/>
<reference evidence="1" key="3">
    <citation type="submission" date="2021-01" db="EMBL/GenBank/DDBJ databases">
        <authorList>
            <consortium name="Genoscope - CEA"/>
            <person name="William W."/>
        </authorList>
    </citation>
    <scope>NUCLEOTIDE SEQUENCE</scope>
</reference>
<keyword evidence="3" id="KW-1185">Reference proteome</keyword>
<dbReference type="PaxDb" id="3708-A0A078FPE0"/>
<reference evidence="2" key="2">
    <citation type="submission" date="2014-06" db="EMBL/GenBank/DDBJ databases">
        <authorList>
            <person name="Genoscope - CEA"/>
        </authorList>
    </citation>
    <scope>NUCLEOTIDE SEQUENCE</scope>
</reference>
<sequence length="95" mass="10618">MLADFKIFIRLFPSIHPYLSIISSTSINSGVWRFTKEPHKLKFVEDAGGKNIDKSINKITYNVSDPGDLEALHAILVCKRTVDAVIDETLSSDPQ</sequence>
<proteinExistence type="predicted"/>
<dbReference type="Proteomes" id="UP001295469">
    <property type="component" value="Chromosome A02"/>
</dbReference>
<gene>
    <name evidence="2" type="primary">BnaA02g11390D</name>
    <name evidence="1" type="ORF">DARMORV10_A02P12460.1</name>
    <name evidence="2" type="ORF">GSBRNA2T00090861001</name>
</gene>
<accession>A0A078FPE0</accession>
<dbReference type="EMBL" id="HG994356">
    <property type="protein sequence ID" value="CAF2138213.1"/>
    <property type="molecule type" value="Genomic_DNA"/>
</dbReference>
<organism evidence="2 3">
    <name type="scientific">Brassica napus</name>
    <name type="common">Rape</name>
    <dbReference type="NCBI Taxonomy" id="3708"/>
    <lineage>
        <taxon>Eukaryota</taxon>
        <taxon>Viridiplantae</taxon>
        <taxon>Streptophyta</taxon>
        <taxon>Embryophyta</taxon>
        <taxon>Tracheophyta</taxon>
        <taxon>Spermatophyta</taxon>
        <taxon>Magnoliopsida</taxon>
        <taxon>eudicotyledons</taxon>
        <taxon>Gunneridae</taxon>
        <taxon>Pentapetalae</taxon>
        <taxon>rosids</taxon>
        <taxon>malvids</taxon>
        <taxon>Brassicales</taxon>
        <taxon>Brassicaceae</taxon>
        <taxon>Brassiceae</taxon>
        <taxon>Brassica</taxon>
    </lineage>
</organism>
<dbReference type="EMBL" id="LK032063">
    <property type="protein sequence ID" value="CDY16335.1"/>
    <property type="molecule type" value="Genomic_DNA"/>
</dbReference>
<evidence type="ECO:0000313" key="3">
    <source>
        <dbReference type="Proteomes" id="UP000028999"/>
    </source>
</evidence>
<dbReference type="PANTHER" id="PTHR38360:SF1">
    <property type="entry name" value="F12P19.7"/>
    <property type="match status" value="1"/>
</dbReference>
<evidence type="ECO:0000313" key="2">
    <source>
        <dbReference type="EMBL" id="CDY16335.1"/>
    </source>
</evidence>
<dbReference type="Gramene" id="CDY16335">
    <property type="protein sequence ID" value="CDY16335"/>
    <property type="gene ID" value="GSBRNA2T00090861001"/>
</dbReference>